<dbReference type="Proteomes" id="UP000593725">
    <property type="component" value="Segment"/>
</dbReference>
<proteinExistence type="predicted"/>
<dbReference type="GeneID" id="65131475"/>
<dbReference type="GO" id="GO:0016787">
    <property type="term" value="F:hydrolase activity"/>
    <property type="evidence" value="ECO:0007669"/>
    <property type="project" value="InterPro"/>
</dbReference>
<dbReference type="SUPFAM" id="SSF56300">
    <property type="entry name" value="Metallo-dependent phosphatases"/>
    <property type="match status" value="1"/>
</dbReference>
<keyword evidence="3" id="KW-1185">Reference proteome</keyword>
<evidence type="ECO:0000259" key="1">
    <source>
        <dbReference type="Pfam" id="PF00149"/>
    </source>
</evidence>
<organism evidence="2 3">
    <name type="scientific">uncultured phage cr114_1</name>
    <dbReference type="NCBI Taxonomy" id="2772088"/>
    <lineage>
        <taxon>Viruses</taxon>
        <taxon>Duplodnaviria</taxon>
        <taxon>Heunggongvirae</taxon>
        <taxon>Uroviricota</taxon>
        <taxon>Caudoviricetes</taxon>
        <taxon>Crassvirales</taxon>
        <taxon>Suoliviridae</taxon>
        <taxon>Uncouvirinae</taxon>
        <taxon>Aurodevirus</taxon>
        <taxon>Aurodevirus intestinalis</taxon>
    </lineage>
</organism>
<evidence type="ECO:0000313" key="2">
    <source>
        <dbReference type="EMBL" id="QOR60010.1"/>
    </source>
</evidence>
<reference evidence="2 3" key="1">
    <citation type="submission" date="2020-07" db="EMBL/GenBank/DDBJ databases">
        <title>Taxonomic proposal: Crassvirales, a new order of highly abundant and diverse bacterial viruses.</title>
        <authorList>
            <person name="Shkoporov A.N."/>
            <person name="Stockdale S.R."/>
            <person name="Guerin E."/>
            <person name="Ross R.P."/>
            <person name="Hill C."/>
        </authorList>
    </citation>
    <scope>NUCLEOTIDE SEQUENCE [LARGE SCALE GENOMIC DNA]</scope>
</reference>
<dbReference type="Pfam" id="PF00149">
    <property type="entry name" value="Metallophos"/>
    <property type="match status" value="1"/>
</dbReference>
<dbReference type="InterPro" id="IPR029052">
    <property type="entry name" value="Metallo-depent_PP-like"/>
</dbReference>
<evidence type="ECO:0000313" key="3">
    <source>
        <dbReference type="Proteomes" id="UP000593725"/>
    </source>
</evidence>
<dbReference type="RefSeq" id="YP_010112983.1">
    <property type="nucleotide sequence ID" value="NC_055897.1"/>
</dbReference>
<dbReference type="EMBL" id="MT774404">
    <property type="protein sequence ID" value="QOR60010.1"/>
    <property type="molecule type" value="Genomic_DNA"/>
</dbReference>
<feature type="domain" description="Calcineurin-like phosphoesterase" evidence="1">
    <location>
        <begin position="1"/>
        <end position="68"/>
    </location>
</feature>
<dbReference type="InterPro" id="IPR004843">
    <property type="entry name" value="Calcineurin-like_PHP"/>
</dbReference>
<accession>A0A7M1S3D2</accession>
<name>A0A7M1S3D2_9CAUD</name>
<dbReference type="Gene3D" id="3.60.21.10">
    <property type="match status" value="1"/>
</dbReference>
<protein>
    <submittedName>
        <fullName evidence="2">DNA double-strand break repair protein</fullName>
    </submittedName>
</protein>
<dbReference type="KEGG" id="vg:65131475"/>
<sequence length="76" mass="8912">MKICGISDIHGNFRDIPSCDVLCICGDTINLNDQRNLESSRKWWYTRFVNWISRLPCKKVFLTAGNHKLFSFLYVI</sequence>